<feature type="compositionally biased region" description="Acidic residues" evidence="1">
    <location>
        <begin position="89"/>
        <end position="101"/>
    </location>
</feature>
<evidence type="ECO:0000313" key="2">
    <source>
        <dbReference type="EMBL" id="KAH3859105.1"/>
    </source>
</evidence>
<organism evidence="2 3">
    <name type="scientific">Dreissena polymorpha</name>
    <name type="common">Zebra mussel</name>
    <name type="synonym">Mytilus polymorpha</name>
    <dbReference type="NCBI Taxonomy" id="45954"/>
    <lineage>
        <taxon>Eukaryota</taxon>
        <taxon>Metazoa</taxon>
        <taxon>Spiralia</taxon>
        <taxon>Lophotrochozoa</taxon>
        <taxon>Mollusca</taxon>
        <taxon>Bivalvia</taxon>
        <taxon>Autobranchia</taxon>
        <taxon>Heteroconchia</taxon>
        <taxon>Euheterodonta</taxon>
        <taxon>Imparidentia</taxon>
        <taxon>Neoheterodontei</taxon>
        <taxon>Myida</taxon>
        <taxon>Dreissenoidea</taxon>
        <taxon>Dreissenidae</taxon>
        <taxon>Dreissena</taxon>
    </lineage>
</organism>
<dbReference type="AlphaFoldDB" id="A0A9D4LJD6"/>
<accession>A0A9D4LJD6</accession>
<comment type="caution">
    <text evidence="2">The sequence shown here is derived from an EMBL/GenBank/DDBJ whole genome shotgun (WGS) entry which is preliminary data.</text>
</comment>
<feature type="region of interest" description="Disordered" evidence="1">
    <location>
        <begin position="74"/>
        <end position="123"/>
    </location>
</feature>
<feature type="compositionally biased region" description="Acidic residues" evidence="1">
    <location>
        <begin position="110"/>
        <end position="123"/>
    </location>
</feature>
<reference evidence="2" key="1">
    <citation type="journal article" date="2019" name="bioRxiv">
        <title>The Genome of the Zebra Mussel, Dreissena polymorpha: A Resource for Invasive Species Research.</title>
        <authorList>
            <person name="McCartney M.A."/>
            <person name="Auch B."/>
            <person name="Kono T."/>
            <person name="Mallez S."/>
            <person name="Zhang Y."/>
            <person name="Obille A."/>
            <person name="Becker A."/>
            <person name="Abrahante J.E."/>
            <person name="Garbe J."/>
            <person name="Badalamenti J.P."/>
            <person name="Herman A."/>
            <person name="Mangelson H."/>
            <person name="Liachko I."/>
            <person name="Sullivan S."/>
            <person name="Sone E.D."/>
            <person name="Koren S."/>
            <person name="Silverstein K.A.T."/>
            <person name="Beckman K.B."/>
            <person name="Gohl D.M."/>
        </authorList>
    </citation>
    <scope>NUCLEOTIDE SEQUENCE</scope>
    <source>
        <strain evidence="2">Duluth1</strain>
        <tissue evidence="2">Whole animal</tissue>
    </source>
</reference>
<protein>
    <submittedName>
        <fullName evidence="2">Uncharacterized protein</fullName>
    </submittedName>
</protein>
<reference evidence="2" key="2">
    <citation type="submission" date="2020-11" db="EMBL/GenBank/DDBJ databases">
        <authorList>
            <person name="McCartney M.A."/>
            <person name="Auch B."/>
            <person name="Kono T."/>
            <person name="Mallez S."/>
            <person name="Becker A."/>
            <person name="Gohl D.M."/>
            <person name="Silverstein K.A.T."/>
            <person name="Koren S."/>
            <person name="Bechman K.B."/>
            <person name="Herman A."/>
            <person name="Abrahante J.E."/>
            <person name="Garbe J."/>
        </authorList>
    </citation>
    <scope>NUCLEOTIDE SEQUENCE</scope>
    <source>
        <strain evidence="2">Duluth1</strain>
        <tissue evidence="2">Whole animal</tissue>
    </source>
</reference>
<proteinExistence type="predicted"/>
<dbReference type="Proteomes" id="UP000828390">
    <property type="component" value="Unassembled WGS sequence"/>
</dbReference>
<sequence>MSGNPRKRPRNVSDDVDVTRCIICQNETKYPTTGTERGRIAIQEAAEIRKDIVHDRLLRLDNNNFGLKYNTISTDAVNDNCGNNIDNDTSNDSDIGDENETLDSAKGNHDDDDDYDDEEEEDDNVDAYVDENDETIHDHVVVFTASVKVGNQMAAARTYMYFFQYQ</sequence>
<name>A0A9D4LJD6_DREPO</name>
<dbReference type="EMBL" id="JAIWYP010000003">
    <property type="protein sequence ID" value="KAH3859105.1"/>
    <property type="molecule type" value="Genomic_DNA"/>
</dbReference>
<keyword evidence="3" id="KW-1185">Reference proteome</keyword>
<gene>
    <name evidence="2" type="ORF">DPMN_101752</name>
</gene>
<evidence type="ECO:0000313" key="3">
    <source>
        <dbReference type="Proteomes" id="UP000828390"/>
    </source>
</evidence>
<evidence type="ECO:0000256" key="1">
    <source>
        <dbReference type="SAM" id="MobiDB-lite"/>
    </source>
</evidence>